<evidence type="ECO:0008006" key="3">
    <source>
        <dbReference type="Google" id="ProtNLM"/>
    </source>
</evidence>
<evidence type="ECO:0000313" key="2">
    <source>
        <dbReference type="Proteomes" id="UP000680625"/>
    </source>
</evidence>
<evidence type="ECO:0000313" key="1">
    <source>
        <dbReference type="EMBL" id="QVE49108.1"/>
    </source>
</evidence>
<sequence>MLSLYETNLDFFNQTRKHPCLMKNAYVREASTSHTPCLRMGIEDITLFSCSSLKSSVLSSLPILGTIRGFARLYSTWSVKDRSNDQLKDQVTHTLLGIFEVLGLGAALLVVKIAITALIYISFVLFMLFGMFYEIASTQFQKLPCFAKQSSETNKI</sequence>
<organism evidence="1 2">
    <name type="scientific">Chlamydia crocodili</name>
    <dbReference type="NCBI Taxonomy" id="2766982"/>
    <lineage>
        <taxon>Bacteria</taxon>
        <taxon>Pseudomonadati</taxon>
        <taxon>Chlamydiota</taxon>
        <taxon>Chlamydiia</taxon>
        <taxon>Chlamydiales</taxon>
        <taxon>Chlamydiaceae</taxon>
        <taxon>Chlamydia/Chlamydophila group</taxon>
        <taxon>Chlamydia</taxon>
    </lineage>
</organism>
<name>A0ABX8CDL6_9CHLA</name>
<dbReference type="Proteomes" id="UP000680625">
    <property type="component" value="Chromosome"/>
</dbReference>
<dbReference type="EMBL" id="CP060791">
    <property type="protein sequence ID" value="QVE49108.1"/>
    <property type="molecule type" value="Genomic_DNA"/>
</dbReference>
<dbReference type="GeneID" id="301703977"/>
<protein>
    <recommendedName>
        <fullName evidence="3">Inner membrane protein</fullName>
    </recommendedName>
</protein>
<keyword evidence="2" id="KW-1185">Reference proteome</keyword>
<accession>A0ABX8CDL6</accession>
<reference evidence="1 2" key="1">
    <citation type="submission" date="2020-08" db="EMBL/GenBank/DDBJ databases">
        <title>Isolation and characterization of novel Chlamydia from Siamese crocodiles (Crocodylus siamensis).</title>
        <authorList>
            <person name="Sariya L."/>
        </authorList>
    </citation>
    <scope>NUCLEOTIDE SEQUENCE [LARGE SCALE GENOMIC DNA]</scope>
    <source>
        <strain evidence="1 2">No. 12</strain>
    </source>
</reference>
<dbReference type="RefSeq" id="WP_213241033.1">
    <property type="nucleotide sequence ID" value="NZ_CP060791.1"/>
</dbReference>
<proteinExistence type="predicted"/>
<gene>
    <name evidence="1" type="ORF">H9Q19_00045</name>
</gene>